<organism evidence="4">
    <name type="scientific">Cyprideis torosa</name>
    <dbReference type="NCBI Taxonomy" id="163714"/>
    <lineage>
        <taxon>Eukaryota</taxon>
        <taxon>Metazoa</taxon>
        <taxon>Ecdysozoa</taxon>
        <taxon>Arthropoda</taxon>
        <taxon>Crustacea</taxon>
        <taxon>Oligostraca</taxon>
        <taxon>Ostracoda</taxon>
        <taxon>Podocopa</taxon>
        <taxon>Podocopida</taxon>
        <taxon>Cytherocopina</taxon>
        <taxon>Cytheroidea</taxon>
        <taxon>Cytherideidae</taxon>
        <taxon>Cyprideis</taxon>
    </lineage>
</organism>
<evidence type="ECO:0000256" key="2">
    <source>
        <dbReference type="ARBA" id="ARBA00022840"/>
    </source>
</evidence>
<dbReference type="PANTHER" id="PTHR42759:SF1">
    <property type="entry name" value="MAGNESIUM-CHELATASE SUBUNIT CHLD"/>
    <property type="match status" value="1"/>
</dbReference>
<accession>A0A7R8ZXJ0</accession>
<dbReference type="InterPro" id="IPR032286">
    <property type="entry name" value="DUF4837"/>
</dbReference>
<feature type="domain" description="ATPase AAA-3" evidence="3">
    <location>
        <begin position="49"/>
        <end position="178"/>
    </location>
</feature>
<evidence type="ECO:0000313" key="4">
    <source>
        <dbReference type="EMBL" id="CAD7235657.1"/>
    </source>
</evidence>
<dbReference type="GO" id="GO:0005524">
    <property type="term" value="F:ATP binding"/>
    <property type="evidence" value="ECO:0007669"/>
    <property type="project" value="UniProtKB-KW"/>
</dbReference>
<keyword evidence="2" id="KW-0067">ATP-binding</keyword>
<dbReference type="Gene3D" id="3.40.50.300">
    <property type="entry name" value="P-loop containing nucleotide triphosphate hydrolases"/>
    <property type="match status" value="1"/>
</dbReference>
<dbReference type="Pfam" id="PF07726">
    <property type="entry name" value="AAA_3"/>
    <property type="match status" value="1"/>
</dbReference>
<dbReference type="SUPFAM" id="SSF52540">
    <property type="entry name" value="P-loop containing nucleoside triphosphate hydrolases"/>
    <property type="match status" value="1"/>
</dbReference>
<protein>
    <recommendedName>
        <fullName evidence="3">ATPase AAA-3 domain-containing protein</fullName>
    </recommendedName>
</protein>
<name>A0A7R8ZXJ0_9CRUS</name>
<reference evidence="4" key="1">
    <citation type="submission" date="2020-11" db="EMBL/GenBank/DDBJ databases">
        <authorList>
            <person name="Tran Van P."/>
        </authorList>
    </citation>
    <scope>NUCLEOTIDE SEQUENCE</scope>
</reference>
<dbReference type="InterPro" id="IPR050764">
    <property type="entry name" value="CbbQ/NirQ/NorQ/GpvN"/>
</dbReference>
<evidence type="ECO:0000256" key="1">
    <source>
        <dbReference type="ARBA" id="ARBA00022741"/>
    </source>
</evidence>
<dbReference type="InterPro" id="IPR027417">
    <property type="entry name" value="P-loop_NTPase"/>
</dbReference>
<dbReference type="Pfam" id="PF16125">
    <property type="entry name" value="DUF4837"/>
    <property type="match status" value="1"/>
</dbReference>
<keyword evidence="1" id="KW-0547">Nucleotide-binding</keyword>
<dbReference type="AlphaFoldDB" id="A0A7R8ZXJ0"/>
<dbReference type="Gene3D" id="1.10.8.80">
    <property type="entry name" value="Magnesium chelatase subunit I, C-Terminal domain"/>
    <property type="match status" value="1"/>
</dbReference>
<dbReference type="GO" id="GO:0016887">
    <property type="term" value="F:ATP hydrolysis activity"/>
    <property type="evidence" value="ECO:0007669"/>
    <property type="project" value="InterPro"/>
</dbReference>
<dbReference type="PANTHER" id="PTHR42759">
    <property type="entry name" value="MOXR FAMILY PROTEIN"/>
    <property type="match status" value="1"/>
</dbReference>
<proteinExistence type="predicted"/>
<dbReference type="GO" id="GO:0016851">
    <property type="term" value="F:magnesium chelatase activity"/>
    <property type="evidence" value="ECO:0007669"/>
    <property type="project" value="UniProtKB-EC"/>
</dbReference>
<evidence type="ECO:0000259" key="3">
    <source>
        <dbReference type="Pfam" id="PF07726"/>
    </source>
</evidence>
<dbReference type="CDD" id="cd00009">
    <property type="entry name" value="AAA"/>
    <property type="match status" value="1"/>
</dbReference>
<gene>
    <name evidence="4" type="ORF">CTOB1V02_LOCUS13472</name>
</gene>
<dbReference type="EMBL" id="OB674011">
    <property type="protein sequence ID" value="CAD7235657.1"/>
    <property type="molecule type" value="Genomic_DNA"/>
</dbReference>
<dbReference type="FunFam" id="3.40.50.300:FF:000640">
    <property type="entry name" value="MoxR family ATPase"/>
    <property type="match status" value="1"/>
</dbReference>
<sequence>MSLQFANDKEAVDGLAQKFEELKSEIGKVIVGQEKVIETVLVALFSNGHSLLVGVPGLAKTLLVSSISEVLDLDFKRIQFTPDLMPSDITGAEVLDENRSFRFNRGPIFANIVLADEINRTPPKTQAALLEAMQEKSVTIGGHRHELPKPFFVLATQNPIEQEGTYPLPEAQLDRFMFNIPLDYPTYEEEISVVRQTTSDKQVELNHILNDMEILYFQKLVRKIPVADNVLEYAVSLVSKTRPNTANAPSIVNDFISWGAGPRASQYLIIGAKTHAAIHGKYSPDIEDVKAIASYVLRHRIVRNYKAEAEGLTEEAPEPIFDLRHYTLEELNAQPLRKELRTYCILSDISMDSSKTTQMVYTDFGKEKIRRFKELGEPAVSIGKDKWSRGQFLFYIMGQDENNLMENIVAHFNTIANRVNQHDLKQLDAAVYAAGEHKGFEDRIRETYALDMRIPARFQIAHEDTLHQMLWLAEATAEATNSVVIRKYPYQSEEQLSKQAVMDRFNDFGKRYVDMDNPDDYLIINNVDLPVLDFNITISDQYVTEVRGVWEKTQSFTGGAFASYAILNSKRNEIIQVDVFTLAPGEEKRNIMQKLSHIVLSAKVL</sequence>
<dbReference type="InterPro" id="IPR011703">
    <property type="entry name" value="ATPase_AAA-3"/>
</dbReference>
<dbReference type="OrthoDB" id="10056985at2759"/>